<accession>A0A0F9EFH5</accession>
<proteinExistence type="predicted"/>
<comment type="caution">
    <text evidence="1">The sequence shown here is derived from an EMBL/GenBank/DDBJ whole genome shotgun (WGS) entry which is preliminary data.</text>
</comment>
<organism evidence="1">
    <name type="scientific">marine sediment metagenome</name>
    <dbReference type="NCBI Taxonomy" id="412755"/>
    <lineage>
        <taxon>unclassified sequences</taxon>
        <taxon>metagenomes</taxon>
        <taxon>ecological metagenomes</taxon>
    </lineage>
</organism>
<evidence type="ECO:0000313" key="1">
    <source>
        <dbReference type="EMBL" id="KKL65006.1"/>
    </source>
</evidence>
<protein>
    <submittedName>
        <fullName evidence="1">Uncharacterized protein</fullName>
    </submittedName>
</protein>
<gene>
    <name evidence="1" type="ORF">LCGC14_2159330</name>
</gene>
<reference evidence="1" key="1">
    <citation type="journal article" date="2015" name="Nature">
        <title>Complex archaea that bridge the gap between prokaryotes and eukaryotes.</title>
        <authorList>
            <person name="Spang A."/>
            <person name="Saw J.H."/>
            <person name="Jorgensen S.L."/>
            <person name="Zaremba-Niedzwiedzka K."/>
            <person name="Martijn J."/>
            <person name="Lind A.E."/>
            <person name="van Eijk R."/>
            <person name="Schleper C."/>
            <person name="Guy L."/>
            <person name="Ettema T.J."/>
        </authorList>
    </citation>
    <scope>NUCLEOTIDE SEQUENCE</scope>
</reference>
<name>A0A0F9EFH5_9ZZZZ</name>
<sequence length="165" mass="18334">MAAYTAISDAIKEAARRIIGNTPPGVTGVYFSERYGITFGYQHRDNRAIPENYIWFEDQPKKLQRYDEHIQAGRAPITNGDIVTLIMNARQANVLYRLSGNVGGDPSGARVVFDKLYDSLHAAGIDGMSDHSLRITAPLASPRKPTPPYERRGSSDITRRMLALL</sequence>
<dbReference type="EMBL" id="LAZR01027670">
    <property type="protein sequence ID" value="KKL65006.1"/>
    <property type="molecule type" value="Genomic_DNA"/>
</dbReference>
<dbReference type="AlphaFoldDB" id="A0A0F9EFH5"/>